<gene>
    <name evidence="2" type="ORF">ALC56_10223</name>
</gene>
<keyword evidence="3" id="KW-1185">Reference proteome</keyword>
<dbReference type="Proteomes" id="UP000078541">
    <property type="component" value="Unassembled WGS sequence"/>
</dbReference>
<organism evidence="2 3">
    <name type="scientific">Trachymyrmex septentrionalis</name>
    <dbReference type="NCBI Taxonomy" id="34720"/>
    <lineage>
        <taxon>Eukaryota</taxon>
        <taxon>Metazoa</taxon>
        <taxon>Ecdysozoa</taxon>
        <taxon>Arthropoda</taxon>
        <taxon>Hexapoda</taxon>
        <taxon>Insecta</taxon>
        <taxon>Pterygota</taxon>
        <taxon>Neoptera</taxon>
        <taxon>Endopterygota</taxon>
        <taxon>Hymenoptera</taxon>
        <taxon>Apocrita</taxon>
        <taxon>Aculeata</taxon>
        <taxon>Formicoidea</taxon>
        <taxon>Formicidae</taxon>
        <taxon>Myrmicinae</taxon>
        <taxon>Trachymyrmex</taxon>
    </lineage>
</organism>
<proteinExistence type="predicted"/>
<dbReference type="EMBL" id="KQ981810">
    <property type="protein sequence ID" value="KYN35388.1"/>
    <property type="molecule type" value="Genomic_DNA"/>
</dbReference>
<evidence type="ECO:0000256" key="1">
    <source>
        <dbReference type="SAM" id="SignalP"/>
    </source>
</evidence>
<keyword evidence="1" id="KW-0732">Signal</keyword>
<feature type="chain" id="PRO_5008271235" evidence="1">
    <location>
        <begin position="19"/>
        <end position="71"/>
    </location>
</feature>
<protein>
    <submittedName>
        <fullName evidence="2">Uncharacterized protein</fullName>
    </submittedName>
</protein>
<name>A0A195F4J4_9HYME</name>
<dbReference type="AlphaFoldDB" id="A0A195F4J4"/>
<sequence length="71" mass="7948">MKAFYVFLFLTLIGLVFANDIFDRGSCTYPPSCNNIIDLVKELLELLDCINIVEICPIFELPLGLCCCLLG</sequence>
<feature type="signal peptide" evidence="1">
    <location>
        <begin position="1"/>
        <end position="18"/>
    </location>
</feature>
<evidence type="ECO:0000313" key="3">
    <source>
        <dbReference type="Proteomes" id="UP000078541"/>
    </source>
</evidence>
<reference evidence="2 3" key="1">
    <citation type="submission" date="2016-03" db="EMBL/GenBank/DDBJ databases">
        <title>Trachymyrmex septentrionalis WGS genome.</title>
        <authorList>
            <person name="Nygaard S."/>
            <person name="Hu H."/>
            <person name="Boomsma J."/>
            <person name="Zhang G."/>
        </authorList>
    </citation>
    <scope>NUCLEOTIDE SEQUENCE [LARGE SCALE GENOMIC DNA]</scope>
    <source>
        <strain evidence="2">Tsep2-gDNA-1</strain>
        <tissue evidence="2">Whole body</tissue>
    </source>
</reference>
<evidence type="ECO:0000313" key="2">
    <source>
        <dbReference type="EMBL" id="KYN35388.1"/>
    </source>
</evidence>
<accession>A0A195F4J4</accession>